<dbReference type="Gene3D" id="1.10.10.10">
    <property type="entry name" value="Winged helix-like DNA-binding domain superfamily/Winged helix DNA-binding domain"/>
    <property type="match status" value="1"/>
</dbReference>
<organism evidence="6 7">
    <name type="scientific">Paractinoplanes hotanensis</name>
    <dbReference type="NCBI Taxonomy" id="2906497"/>
    <lineage>
        <taxon>Bacteria</taxon>
        <taxon>Bacillati</taxon>
        <taxon>Actinomycetota</taxon>
        <taxon>Actinomycetes</taxon>
        <taxon>Micromonosporales</taxon>
        <taxon>Micromonosporaceae</taxon>
        <taxon>Paractinoplanes</taxon>
    </lineage>
</organism>
<dbReference type="InterPro" id="IPR016032">
    <property type="entry name" value="Sig_transdc_resp-reg_C-effctor"/>
</dbReference>
<dbReference type="PANTHER" id="PTHR47691:SF3">
    <property type="entry name" value="HTH-TYPE TRANSCRIPTIONAL REGULATOR RV0890C-RELATED"/>
    <property type="match status" value="1"/>
</dbReference>
<dbReference type="SMART" id="SM00862">
    <property type="entry name" value="Trans_reg_C"/>
    <property type="match status" value="1"/>
</dbReference>
<accession>A0ABT0XRG7</accession>
<dbReference type="Gene3D" id="3.40.50.300">
    <property type="entry name" value="P-loop containing nucleotide triphosphate hydrolases"/>
    <property type="match status" value="1"/>
</dbReference>
<dbReference type="SUPFAM" id="SSF52540">
    <property type="entry name" value="P-loop containing nucleoside triphosphate hydrolases"/>
    <property type="match status" value="1"/>
</dbReference>
<evidence type="ECO:0000256" key="2">
    <source>
        <dbReference type="ARBA" id="ARBA00023125"/>
    </source>
</evidence>
<dbReference type="PRINTS" id="PR00364">
    <property type="entry name" value="DISEASERSIST"/>
</dbReference>
<dbReference type="EMBL" id="JAMQOL010000003">
    <property type="protein sequence ID" value="MCM4076364.1"/>
    <property type="molecule type" value="Genomic_DNA"/>
</dbReference>
<dbReference type="PANTHER" id="PTHR47691">
    <property type="entry name" value="REGULATOR-RELATED"/>
    <property type="match status" value="1"/>
</dbReference>
<dbReference type="InterPro" id="IPR036388">
    <property type="entry name" value="WH-like_DNA-bd_sf"/>
</dbReference>
<comment type="caution">
    <text evidence="6">The sequence shown here is derived from an EMBL/GenBank/DDBJ whole genome shotgun (WGS) entry which is preliminary data.</text>
</comment>
<proteinExistence type="inferred from homology"/>
<evidence type="ECO:0000259" key="4">
    <source>
        <dbReference type="SMART" id="SM00862"/>
    </source>
</evidence>
<evidence type="ECO:0000259" key="5">
    <source>
        <dbReference type="SMART" id="SM01043"/>
    </source>
</evidence>
<dbReference type="InterPro" id="IPR011990">
    <property type="entry name" value="TPR-like_helical_dom_sf"/>
</dbReference>
<gene>
    <name evidence="6" type="ORF">LXN57_02165</name>
</gene>
<dbReference type="SMART" id="SM01043">
    <property type="entry name" value="BTAD"/>
    <property type="match status" value="1"/>
</dbReference>
<sequence length="985" mass="105717">MTTRLRVLGPVELTGADGDPIALGGRRQEQLVALLCAGVQRIVPAGRLVQLLWPGDGPRDPAAALHSQVWRLRRTLAATGLRLERRGPGYVLLAEPSDLDALAFEALVSRTRVEDCEPAAVPDLLATGLALWRGEAYLGMSDIPALRDEARRLTELKLSWMERAAARLLDAGDTATASAYLRRAVAEDPLREQSRILMMRAHTAEGRTAEAVAQYHAYRRAQIDETGLDPGPAIEAAYERLIAQEARGASADPVEQPRRAPPTVTAVPEPVSPIVGREAEAGQLVQMLGGGHRLITLTGPGGVGKTRLAIEVARRKWNAAAVFVDLSQVSTAADVPDAFARAHGAGRAGQDPTAVVAAAVGSEELLIVVDGFEQVLPARDFLVDLLSRCPGAVAMVTSRERLAAPGEIEFPVRTLPVPAVDADSDDVVGSAAVTLFLERIPRPFPAAWPDGQALVSRIGQLCRELGGLPLAIEMAAALAAHRSIDDMADRLMRSLRESAAAHDVAGPLAASIGWSYERLRSEQRGVLLRLCAFSGPFGIAAARAVCAGIDSTLETAVERLTALGLLVAHRGGSEVRYSVPQMISAYLERDQRRQEERAAARIAHFRYHAGQCRNPQFLDDELLGRIETGYPDFLAALRYGMAHPGDDGDFGGLAIAMVLYWLWRELPQPALGWLDRIAVRLAGSPSWRARADVLHAAFLRNLGRLDEAAQLASRGTAVLATAGNQDWLLTAQALRAALADDRGDAQETVRCAEAGVRAARAGVPRRLPEALGYLAYAYVAADRPARAAEVAVEALAMLDDVDSLALRAGTRTNAAQALIEAGQGLVAVEVLNSGLRELRNIPDGLLGYRIKLGWAHLATGDPVTALRWFQTFADEVARTDQRRWVAEAIVGCACALFRGGRNRAAALVLGAAQRQLERFQLTLSPWIRRQFDAAHSEMTRRPADRDLVRAGELLTVDAVIRVLSAERTPEAEPACPAAVGGVTPA</sequence>
<dbReference type="Pfam" id="PF03704">
    <property type="entry name" value="BTAD"/>
    <property type="match status" value="1"/>
</dbReference>
<dbReference type="SUPFAM" id="SSF48452">
    <property type="entry name" value="TPR-like"/>
    <property type="match status" value="2"/>
</dbReference>
<feature type="domain" description="Bacterial transcriptional activator" evidence="5">
    <location>
        <begin position="99"/>
        <end position="242"/>
    </location>
</feature>
<dbReference type="SUPFAM" id="SSF46894">
    <property type="entry name" value="C-terminal effector domain of the bipartite response regulators"/>
    <property type="match status" value="1"/>
</dbReference>
<evidence type="ECO:0000256" key="3">
    <source>
        <dbReference type="SAM" id="MobiDB-lite"/>
    </source>
</evidence>
<dbReference type="CDD" id="cd15831">
    <property type="entry name" value="BTAD"/>
    <property type="match status" value="1"/>
</dbReference>
<feature type="domain" description="OmpR/PhoB-type" evidence="4">
    <location>
        <begin position="18"/>
        <end position="92"/>
    </location>
</feature>
<reference evidence="6 7" key="1">
    <citation type="submission" date="2022-06" db="EMBL/GenBank/DDBJ databases">
        <title>Actinoplanes abujensis sp. nov., isolated from Nigerian arid soil.</title>
        <authorList>
            <person name="Ding P."/>
        </authorList>
    </citation>
    <scope>NUCLEOTIDE SEQUENCE [LARGE SCALE GENOMIC DNA]</scope>
    <source>
        <strain evidence="7">TRM88002</strain>
    </source>
</reference>
<dbReference type="Proteomes" id="UP001523216">
    <property type="component" value="Unassembled WGS sequence"/>
</dbReference>
<dbReference type="Gene3D" id="1.25.40.10">
    <property type="entry name" value="Tetratricopeptide repeat domain"/>
    <property type="match status" value="2"/>
</dbReference>
<dbReference type="InterPro" id="IPR027417">
    <property type="entry name" value="P-loop_NTPase"/>
</dbReference>
<dbReference type="InterPro" id="IPR005158">
    <property type="entry name" value="BTAD"/>
</dbReference>
<keyword evidence="7" id="KW-1185">Reference proteome</keyword>
<dbReference type="InterPro" id="IPR001867">
    <property type="entry name" value="OmpR/PhoB-type_DNA-bd"/>
</dbReference>
<evidence type="ECO:0000313" key="7">
    <source>
        <dbReference type="Proteomes" id="UP001523216"/>
    </source>
</evidence>
<evidence type="ECO:0000256" key="1">
    <source>
        <dbReference type="ARBA" id="ARBA00005820"/>
    </source>
</evidence>
<dbReference type="RefSeq" id="WP_251796272.1">
    <property type="nucleotide sequence ID" value="NZ_JAMQOL010000003.1"/>
</dbReference>
<protein>
    <recommendedName>
        <fullName evidence="8">SARP family transcriptional regulator</fullName>
    </recommendedName>
</protein>
<keyword evidence="2" id="KW-0238">DNA-binding</keyword>
<evidence type="ECO:0000313" key="6">
    <source>
        <dbReference type="EMBL" id="MCM4076364.1"/>
    </source>
</evidence>
<feature type="region of interest" description="Disordered" evidence="3">
    <location>
        <begin position="247"/>
        <end position="269"/>
    </location>
</feature>
<evidence type="ECO:0008006" key="8">
    <source>
        <dbReference type="Google" id="ProtNLM"/>
    </source>
</evidence>
<name>A0ABT0XRG7_9ACTN</name>
<comment type="similarity">
    <text evidence="1">Belongs to the AfsR/DnrI/RedD regulatory family.</text>
</comment>